<keyword evidence="4 7" id="KW-0720">Serine protease</keyword>
<reference evidence="10" key="2">
    <citation type="submission" date="2025-09" db="UniProtKB">
        <authorList>
            <consortium name="Ensembl"/>
        </authorList>
    </citation>
    <scope>IDENTIFICATION</scope>
</reference>
<dbReference type="STRING" id="8078.ENSFHEP00000019598"/>
<dbReference type="PRINTS" id="PR00722">
    <property type="entry name" value="CHYMOTRYPSIN"/>
</dbReference>
<dbReference type="GeneID" id="105932439"/>
<dbReference type="PROSITE" id="PS50240">
    <property type="entry name" value="TRYPSIN_DOM"/>
    <property type="match status" value="1"/>
</dbReference>
<evidence type="ECO:0000256" key="5">
    <source>
        <dbReference type="ARBA" id="ARBA00023145"/>
    </source>
</evidence>
<name>A0A3Q2PZQ9_FUNHE</name>
<dbReference type="InterPro" id="IPR001254">
    <property type="entry name" value="Trypsin_dom"/>
</dbReference>
<dbReference type="OrthoDB" id="5565075at2759"/>
<evidence type="ECO:0000256" key="7">
    <source>
        <dbReference type="RuleBase" id="RU363034"/>
    </source>
</evidence>
<dbReference type="GeneTree" id="ENSGT01030000234551"/>
<keyword evidence="6" id="KW-1015">Disulfide bond</keyword>
<dbReference type="Ensembl" id="ENSFHET00000028883.1">
    <property type="protein sequence ID" value="ENSFHEP00000019598.1"/>
    <property type="gene ID" value="ENSFHEG00000021505.1"/>
</dbReference>
<dbReference type="PANTHER" id="PTHR24271:SF81">
    <property type="entry name" value="GRANZYME B"/>
    <property type="match status" value="1"/>
</dbReference>
<dbReference type="InterPro" id="IPR043504">
    <property type="entry name" value="Peptidase_S1_PA_chymotrypsin"/>
</dbReference>
<reference evidence="10" key="1">
    <citation type="submission" date="2025-08" db="UniProtKB">
        <authorList>
            <consortium name="Ensembl"/>
        </authorList>
    </citation>
    <scope>IDENTIFICATION</scope>
</reference>
<keyword evidence="11" id="KW-1185">Reference proteome</keyword>
<proteinExistence type="predicted"/>
<accession>A0A3Q2PZQ9</accession>
<dbReference type="GO" id="GO:0004252">
    <property type="term" value="F:serine-type endopeptidase activity"/>
    <property type="evidence" value="ECO:0007669"/>
    <property type="project" value="InterPro"/>
</dbReference>
<dbReference type="Gene3D" id="2.40.10.10">
    <property type="entry name" value="Trypsin-like serine proteases"/>
    <property type="match status" value="2"/>
</dbReference>
<evidence type="ECO:0000256" key="1">
    <source>
        <dbReference type="ARBA" id="ARBA00022670"/>
    </source>
</evidence>
<evidence type="ECO:0000259" key="9">
    <source>
        <dbReference type="PROSITE" id="PS50240"/>
    </source>
</evidence>
<dbReference type="SUPFAM" id="SSF50494">
    <property type="entry name" value="Trypsin-like serine proteases"/>
    <property type="match status" value="1"/>
</dbReference>
<keyword evidence="1 7" id="KW-0645">Protease</keyword>
<dbReference type="PROSITE" id="PS51257">
    <property type="entry name" value="PROKAR_LIPOPROTEIN"/>
    <property type="match status" value="1"/>
</dbReference>
<keyword evidence="5" id="KW-0865">Zymogen</keyword>
<feature type="domain" description="Peptidase S1" evidence="9">
    <location>
        <begin position="25"/>
        <end position="243"/>
    </location>
</feature>
<protein>
    <submittedName>
        <fullName evidence="10">Granzyme E-like</fullName>
    </submittedName>
</protein>
<dbReference type="InterPro" id="IPR001314">
    <property type="entry name" value="Peptidase_S1A"/>
</dbReference>
<dbReference type="PROSITE" id="PS00134">
    <property type="entry name" value="TRYPSIN_HIS"/>
    <property type="match status" value="1"/>
</dbReference>
<dbReference type="CDD" id="cd00190">
    <property type="entry name" value="Tryp_SPc"/>
    <property type="match status" value="1"/>
</dbReference>
<evidence type="ECO:0000256" key="4">
    <source>
        <dbReference type="ARBA" id="ARBA00022825"/>
    </source>
</evidence>
<feature type="signal peptide" evidence="8">
    <location>
        <begin position="1"/>
        <end position="22"/>
    </location>
</feature>
<evidence type="ECO:0000256" key="8">
    <source>
        <dbReference type="SAM" id="SignalP"/>
    </source>
</evidence>
<evidence type="ECO:0000313" key="11">
    <source>
        <dbReference type="Proteomes" id="UP000265000"/>
    </source>
</evidence>
<dbReference type="Proteomes" id="UP000265000">
    <property type="component" value="Unplaced"/>
</dbReference>
<evidence type="ECO:0000313" key="10">
    <source>
        <dbReference type="Ensembl" id="ENSFHEP00000019598.1"/>
    </source>
</evidence>
<organism evidence="10 11">
    <name type="scientific">Fundulus heteroclitus</name>
    <name type="common">Killifish</name>
    <name type="synonym">Mummichog</name>
    <dbReference type="NCBI Taxonomy" id="8078"/>
    <lineage>
        <taxon>Eukaryota</taxon>
        <taxon>Metazoa</taxon>
        <taxon>Chordata</taxon>
        <taxon>Craniata</taxon>
        <taxon>Vertebrata</taxon>
        <taxon>Euteleostomi</taxon>
        <taxon>Actinopterygii</taxon>
        <taxon>Neopterygii</taxon>
        <taxon>Teleostei</taxon>
        <taxon>Neoteleostei</taxon>
        <taxon>Acanthomorphata</taxon>
        <taxon>Ovalentaria</taxon>
        <taxon>Atherinomorphae</taxon>
        <taxon>Cyprinodontiformes</taxon>
        <taxon>Fundulidae</taxon>
        <taxon>Fundulus</taxon>
    </lineage>
</organism>
<dbReference type="InterPro" id="IPR018114">
    <property type="entry name" value="TRYPSIN_HIS"/>
</dbReference>
<keyword evidence="3 7" id="KW-0378">Hydrolase</keyword>
<keyword evidence="2 8" id="KW-0732">Signal</keyword>
<dbReference type="AlphaFoldDB" id="A0A3Q2PZQ9"/>
<dbReference type="InterPro" id="IPR033116">
    <property type="entry name" value="TRYPSIN_SER"/>
</dbReference>
<sequence length="256" mass="28252">MFTHSRVAVLFVVLISCDPVYTAEIIGGHVAVPHSRPYMVLVERHMSDGTKKYCGGSILSEDFVMTAAHCQAKDYLIYLGLHDMGHLNDEVELITVEQAFPNIHYNNVTLMNDVMLLKLTSKARFGSKVKPINLASKNDKALPKSCIVSGWGETKESNGLLSPKLMETNITLIENENCKVEKSYCSKGEPGPGLGDSGGPLVCEHGKAYGVVSSMFKPVENGPPLFRYAKIPDYNGWIMSTVKTALMRKNAHNRFQ</sequence>
<dbReference type="InterPro" id="IPR009003">
    <property type="entry name" value="Peptidase_S1_PA"/>
</dbReference>
<evidence type="ECO:0000256" key="6">
    <source>
        <dbReference type="ARBA" id="ARBA00023157"/>
    </source>
</evidence>
<dbReference type="PANTHER" id="PTHR24271">
    <property type="entry name" value="KALLIKREIN-RELATED"/>
    <property type="match status" value="1"/>
</dbReference>
<dbReference type="Pfam" id="PF00089">
    <property type="entry name" value="Trypsin"/>
    <property type="match status" value="1"/>
</dbReference>
<evidence type="ECO:0000256" key="3">
    <source>
        <dbReference type="ARBA" id="ARBA00022801"/>
    </source>
</evidence>
<dbReference type="SMART" id="SM00020">
    <property type="entry name" value="Tryp_SPc"/>
    <property type="match status" value="1"/>
</dbReference>
<evidence type="ECO:0000256" key="2">
    <source>
        <dbReference type="ARBA" id="ARBA00022729"/>
    </source>
</evidence>
<feature type="chain" id="PRO_5018635002" evidence="8">
    <location>
        <begin position="23"/>
        <end position="256"/>
    </location>
</feature>
<dbReference type="FunFam" id="2.40.10.10:FF:000118">
    <property type="entry name" value="Chymotrypsinogen A"/>
    <property type="match status" value="1"/>
</dbReference>
<dbReference type="PROSITE" id="PS00135">
    <property type="entry name" value="TRYPSIN_SER"/>
    <property type="match status" value="1"/>
</dbReference>
<dbReference type="GO" id="GO:0006508">
    <property type="term" value="P:proteolysis"/>
    <property type="evidence" value="ECO:0007669"/>
    <property type="project" value="UniProtKB-KW"/>
</dbReference>